<keyword evidence="7" id="KW-0282">Flagellum</keyword>
<organism evidence="7 8">
    <name type="scientific">Gluconobacter morbifer G707</name>
    <dbReference type="NCBI Taxonomy" id="1088869"/>
    <lineage>
        <taxon>Bacteria</taxon>
        <taxon>Pseudomonadati</taxon>
        <taxon>Pseudomonadota</taxon>
        <taxon>Alphaproteobacteria</taxon>
        <taxon>Acetobacterales</taxon>
        <taxon>Acetobacteraceae</taxon>
        <taxon>Gluconobacter</taxon>
    </lineage>
</organism>
<dbReference type="InterPro" id="IPR046358">
    <property type="entry name" value="Flagellin_C"/>
</dbReference>
<evidence type="ECO:0000256" key="1">
    <source>
        <dbReference type="ARBA" id="ARBA00005709"/>
    </source>
</evidence>
<keyword evidence="2 3" id="KW-0975">Bacterial flagellum</keyword>
<reference evidence="7 8" key="1">
    <citation type="submission" date="2011-10" db="EMBL/GenBank/DDBJ databases">
        <title>Genome sequence of Gluconobacter morbifer G707, isolated from Drosophila gut.</title>
        <authorList>
            <person name="Lee W.-J."/>
            <person name="Kim E.-K."/>
        </authorList>
    </citation>
    <scope>NUCLEOTIDE SEQUENCE [LARGE SCALE GENOMIC DNA]</scope>
    <source>
        <strain evidence="7 8">G707</strain>
    </source>
</reference>
<dbReference type="InterPro" id="IPR001492">
    <property type="entry name" value="Flagellin"/>
</dbReference>
<dbReference type="Gene3D" id="1.20.1330.10">
    <property type="entry name" value="f41 fragment of flagellin, N-terminal domain"/>
    <property type="match status" value="2"/>
</dbReference>
<dbReference type="PANTHER" id="PTHR42792">
    <property type="entry name" value="FLAGELLIN"/>
    <property type="match status" value="1"/>
</dbReference>
<evidence type="ECO:0000313" key="7">
    <source>
        <dbReference type="EMBL" id="EHH67893.1"/>
    </source>
</evidence>
<dbReference type="GO" id="GO:0005576">
    <property type="term" value="C:extracellular region"/>
    <property type="evidence" value="ECO:0007669"/>
    <property type="project" value="UniProtKB-SubCell"/>
</dbReference>
<keyword evidence="8" id="KW-1185">Reference proteome</keyword>
<dbReference type="GO" id="GO:0009288">
    <property type="term" value="C:bacterial-type flagellum"/>
    <property type="evidence" value="ECO:0007669"/>
    <property type="project" value="UniProtKB-SubCell"/>
</dbReference>
<dbReference type="Pfam" id="PF00669">
    <property type="entry name" value="Flagellin_N"/>
    <property type="match status" value="1"/>
</dbReference>
<feature type="domain" description="Flagellin N-terminal" evidence="5">
    <location>
        <begin position="3"/>
        <end position="136"/>
    </location>
</feature>
<evidence type="ECO:0000256" key="2">
    <source>
        <dbReference type="ARBA" id="ARBA00023143"/>
    </source>
</evidence>
<evidence type="ECO:0000259" key="6">
    <source>
        <dbReference type="Pfam" id="PF00700"/>
    </source>
</evidence>
<dbReference type="EMBL" id="AGQV01000005">
    <property type="protein sequence ID" value="EHH67893.1"/>
    <property type="molecule type" value="Genomic_DNA"/>
</dbReference>
<evidence type="ECO:0000313" key="8">
    <source>
        <dbReference type="Proteomes" id="UP000004949"/>
    </source>
</evidence>
<evidence type="ECO:0000259" key="5">
    <source>
        <dbReference type="Pfam" id="PF00669"/>
    </source>
</evidence>
<feature type="domain" description="Flagellin C-terminal" evidence="6">
    <location>
        <begin position="418"/>
        <end position="501"/>
    </location>
</feature>
<dbReference type="AlphaFoldDB" id="G6XJT1"/>
<dbReference type="Proteomes" id="UP000004949">
    <property type="component" value="Unassembled WGS sequence"/>
</dbReference>
<dbReference type="PANTHER" id="PTHR42792:SF2">
    <property type="entry name" value="FLAGELLIN"/>
    <property type="match status" value="1"/>
</dbReference>
<feature type="compositionally biased region" description="Polar residues" evidence="4">
    <location>
        <begin position="277"/>
        <end position="309"/>
    </location>
</feature>
<keyword evidence="7" id="KW-0969">Cilium</keyword>
<dbReference type="Pfam" id="PF00700">
    <property type="entry name" value="Flagellin_C"/>
    <property type="match status" value="1"/>
</dbReference>
<name>G6XJT1_9PROT</name>
<comment type="similarity">
    <text evidence="1 3">Belongs to the bacterial flagellin family.</text>
</comment>
<dbReference type="eggNOG" id="COG1344">
    <property type="taxonomic scope" value="Bacteria"/>
</dbReference>
<evidence type="ECO:0000256" key="3">
    <source>
        <dbReference type="RuleBase" id="RU362073"/>
    </source>
</evidence>
<feature type="compositionally biased region" description="Low complexity" evidence="4">
    <location>
        <begin position="266"/>
        <end position="276"/>
    </location>
</feature>
<dbReference type="GO" id="GO:0005198">
    <property type="term" value="F:structural molecule activity"/>
    <property type="evidence" value="ECO:0007669"/>
    <property type="project" value="UniProtKB-UniRule"/>
</dbReference>
<comment type="caution">
    <text evidence="7">The sequence shown here is derived from an EMBL/GenBank/DDBJ whole genome shotgun (WGS) entry which is preliminary data.</text>
</comment>
<comment type="function">
    <text evidence="3">Flagellin is the subunit protein which polymerizes to form the filaments of bacterial flagella.</text>
</comment>
<dbReference type="STRING" id="1088869.GMO_16600"/>
<dbReference type="InterPro" id="IPR001029">
    <property type="entry name" value="Flagellin_N"/>
</dbReference>
<keyword evidence="7" id="KW-0966">Cell projection</keyword>
<gene>
    <name evidence="7" type="ORF">GMO_16600</name>
</gene>
<protein>
    <recommendedName>
        <fullName evidence="3">Flagellin</fullName>
    </recommendedName>
</protein>
<sequence>MSINTNTAAMSALTVLNQTTAQLDQTQNAVSTGKSVASASDNPAIYAISQTMNSQISALKGVSTGLQFAGAALSTASTQGSAIADTLSNMSETVTNAANNGENQDTLNSQLTSYLKQINVATDNSSFQGINLLSGQTGGSVKYTSVSAAQDSNGNLFTQSGFNATASGLGLDGLSTTMKGATLSLAGADSAAATLSATGATADTLTLQSTTAVNGDGTANDPATTTAFVLDDAPGATSGAGSALASEINSAIGLATGTAGTAVSASSSGSLTITGGNPVSNSDGSTVYTFNNSSDPSKSYSITQSSDASGNATYTISSGFDSNGNATRNTQIVDVDTSKASSDTDRTTTLMTAVSNAGFGISRANDGTLTIAGGNLDASSGVQFGTMSAAGTSMSLTADTQAAATTATTSGTDVVQLAVTGAINKMSRITSSLGVASNTITQLQSSNSALSDSLTTGVGALTDADLAAESAKLTSLQTKQQLAIQSLSIANSQSSNIMTLFRG</sequence>
<feature type="region of interest" description="Disordered" evidence="4">
    <location>
        <begin position="266"/>
        <end position="309"/>
    </location>
</feature>
<evidence type="ECO:0000256" key="4">
    <source>
        <dbReference type="SAM" id="MobiDB-lite"/>
    </source>
</evidence>
<dbReference type="PATRIC" id="fig|1088869.3.peg.1655"/>
<proteinExistence type="inferred from homology"/>
<dbReference type="SUPFAM" id="SSF64518">
    <property type="entry name" value="Phase 1 flagellin"/>
    <property type="match status" value="1"/>
</dbReference>
<accession>G6XJT1</accession>
<keyword evidence="3" id="KW-0964">Secreted</keyword>
<comment type="subcellular location">
    <subcellularLocation>
        <location evidence="3">Secreted</location>
    </subcellularLocation>
    <subcellularLocation>
        <location evidence="3">Bacterial flagellum</location>
    </subcellularLocation>
</comment>